<evidence type="ECO:0000256" key="2">
    <source>
        <dbReference type="SAM" id="SignalP"/>
    </source>
</evidence>
<sequence>MKTLLFLAFLATSFPGHAADRDIGTIVATEKAAPTAPKVTVSYVYDGKSQLFLTLGNIAMNAGTKGIAGTLFANKSAILINPKERYDDTGKVEDVNWSYTIRYVIPNVKPGVYTLVHDDTAAEGVDRITRTVLDLTKAVKATTAVTFKDDATKKPGEPAKQKEEPYPDPPIPQIKPETEVPAEGATKAEPK</sequence>
<accession>A0ABU9AXM0</accession>
<organism evidence="3 4">
    <name type="scientific">Luteolibacter soli</name>
    <dbReference type="NCBI Taxonomy" id="3135280"/>
    <lineage>
        <taxon>Bacteria</taxon>
        <taxon>Pseudomonadati</taxon>
        <taxon>Verrucomicrobiota</taxon>
        <taxon>Verrucomicrobiia</taxon>
        <taxon>Verrucomicrobiales</taxon>
        <taxon>Verrucomicrobiaceae</taxon>
        <taxon>Luteolibacter</taxon>
    </lineage>
</organism>
<proteinExistence type="predicted"/>
<feature type="region of interest" description="Disordered" evidence="1">
    <location>
        <begin position="148"/>
        <end position="191"/>
    </location>
</feature>
<keyword evidence="2" id="KW-0732">Signal</keyword>
<comment type="caution">
    <text evidence="3">The sequence shown here is derived from an EMBL/GenBank/DDBJ whole genome shotgun (WGS) entry which is preliminary data.</text>
</comment>
<dbReference type="Proteomes" id="UP001371305">
    <property type="component" value="Unassembled WGS sequence"/>
</dbReference>
<evidence type="ECO:0000313" key="3">
    <source>
        <dbReference type="EMBL" id="MEK7951782.1"/>
    </source>
</evidence>
<feature type="compositionally biased region" description="Basic and acidic residues" evidence="1">
    <location>
        <begin position="148"/>
        <end position="165"/>
    </location>
</feature>
<feature type="signal peptide" evidence="2">
    <location>
        <begin position="1"/>
        <end position="18"/>
    </location>
</feature>
<reference evidence="3 4" key="1">
    <citation type="submission" date="2024-04" db="EMBL/GenBank/DDBJ databases">
        <title>Luteolibacter sp. isolated from soil.</title>
        <authorList>
            <person name="An J."/>
        </authorList>
    </citation>
    <scope>NUCLEOTIDE SEQUENCE [LARGE SCALE GENOMIC DNA]</scope>
    <source>
        <strain evidence="3 4">Y139</strain>
    </source>
</reference>
<protein>
    <submittedName>
        <fullName evidence="3">Uncharacterized protein</fullName>
    </submittedName>
</protein>
<feature type="chain" id="PRO_5045609728" evidence="2">
    <location>
        <begin position="19"/>
        <end position="191"/>
    </location>
</feature>
<evidence type="ECO:0000256" key="1">
    <source>
        <dbReference type="SAM" id="MobiDB-lite"/>
    </source>
</evidence>
<name>A0ABU9AXM0_9BACT</name>
<dbReference type="EMBL" id="JBBUKT010000005">
    <property type="protein sequence ID" value="MEK7951782.1"/>
    <property type="molecule type" value="Genomic_DNA"/>
</dbReference>
<keyword evidence="4" id="KW-1185">Reference proteome</keyword>
<gene>
    <name evidence="3" type="ORF">WKV53_14790</name>
</gene>
<dbReference type="RefSeq" id="WP_341405520.1">
    <property type="nucleotide sequence ID" value="NZ_JBBUKT010000005.1"/>
</dbReference>
<evidence type="ECO:0000313" key="4">
    <source>
        <dbReference type="Proteomes" id="UP001371305"/>
    </source>
</evidence>